<gene>
    <name evidence="2" type="ORF">CEURO_LOCUS19312</name>
</gene>
<reference evidence="2" key="1">
    <citation type="submission" date="2022-07" db="EMBL/GenBank/DDBJ databases">
        <authorList>
            <person name="Macas J."/>
            <person name="Novak P."/>
            <person name="Neumann P."/>
        </authorList>
    </citation>
    <scope>NUCLEOTIDE SEQUENCE</scope>
</reference>
<dbReference type="InterPro" id="IPR039537">
    <property type="entry name" value="Retrotran_Ty1/copia-like"/>
</dbReference>
<dbReference type="AlphaFoldDB" id="A0A9P1EKC9"/>
<dbReference type="Gene3D" id="3.30.420.10">
    <property type="entry name" value="Ribonuclease H-like superfamily/Ribonuclease H"/>
    <property type="match status" value="1"/>
</dbReference>
<dbReference type="PANTHER" id="PTHR42648:SF28">
    <property type="entry name" value="TRANSPOSON-ENCODED PROTEIN WITH RIBONUCLEASE H-LIKE AND RETROVIRUS ZINC FINGER-LIKE DOMAINS"/>
    <property type="match status" value="1"/>
</dbReference>
<dbReference type="InterPro" id="IPR012337">
    <property type="entry name" value="RNaseH-like_sf"/>
</dbReference>
<feature type="domain" description="Retroviral polymerase SH3-like" evidence="1">
    <location>
        <begin position="86"/>
        <end position="144"/>
    </location>
</feature>
<accession>A0A9P1EKC9</accession>
<evidence type="ECO:0000313" key="3">
    <source>
        <dbReference type="Proteomes" id="UP001152484"/>
    </source>
</evidence>
<dbReference type="EMBL" id="CAMAPE010000054">
    <property type="protein sequence ID" value="CAH9111578.1"/>
    <property type="molecule type" value="Genomic_DNA"/>
</dbReference>
<keyword evidence="3" id="KW-1185">Reference proteome</keyword>
<proteinExistence type="predicted"/>
<dbReference type="SUPFAM" id="SSF53098">
    <property type="entry name" value="Ribonuclease H-like"/>
    <property type="match status" value="1"/>
</dbReference>
<dbReference type="OrthoDB" id="1305140at2759"/>
<dbReference type="InterPro" id="IPR036397">
    <property type="entry name" value="RNaseH_sf"/>
</dbReference>
<organism evidence="2 3">
    <name type="scientific">Cuscuta europaea</name>
    <name type="common">European dodder</name>
    <dbReference type="NCBI Taxonomy" id="41803"/>
    <lineage>
        <taxon>Eukaryota</taxon>
        <taxon>Viridiplantae</taxon>
        <taxon>Streptophyta</taxon>
        <taxon>Embryophyta</taxon>
        <taxon>Tracheophyta</taxon>
        <taxon>Spermatophyta</taxon>
        <taxon>Magnoliopsida</taxon>
        <taxon>eudicotyledons</taxon>
        <taxon>Gunneridae</taxon>
        <taxon>Pentapetalae</taxon>
        <taxon>asterids</taxon>
        <taxon>lamiids</taxon>
        <taxon>Solanales</taxon>
        <taxon>Convolvulaceae</taxon>
        <taxon>Cuscuteae</taxon>
        <taxon>Cuscuta</taxon>
        <taxon>Cuscuta subgen. Cuscuta</taxon>
    </lineage>
</organism>
<dbReference type="PANTHER" id="PTHR42648">
    <property type="entry name" value="TRANSPOSASE, PUTATIVE-RELATED"/>
    <property type="match status" value="1"/>
</dbReference>
<comment type="caution">
    <text evidence="2">The sequence shown here is derived from an EMBL/GenBank/DDBJ whole genome shotgun (WGS) entry which is preliminary data.</text>
</comment>
<evidence type="ECO:0000313" key="2">
    <source>
        <dbReference type="EMBL" id="CAH9111578.1"/>
    </source>
</evidence>
<dbReference type="InterPro" id="IPR057670">
    <property type="entry name" value="SH3_retrovirus"/>
</dbReference>
<evidence type="ECO:0000259" key="1">
    <source>
        <dbReference type="Pfam" id="PF25597"/>
    </source>
</evidence>
<dbReference type="Pfam" id="PF25597">
    <property type="entry name" value="SH3_retrovirus"/>
    <property type="match status" value="1"/>
</dbReference>
<name>A0A9P1EKC9_CUSEU</name>
<dbReference type="GO" id="GO:0003676">
    <property type="term" value="F:nucleic acid binding"/>
    <property type="evidence" value="ECO:0007669"/>
    <property type="project" value="InterPro"/>
</dbReference>
<protein>
    <recommendedName>
        <fullName evidence="1">Retroviral polymerase SH3-like domain-containing protein</fullName>
    </recommendedName>
</protein>
<dbReference type="Proteomes" id="UP001152484">
    <property type="component" value="Unassembled WGS sequence"/>
</dbReference>
<sequence>MLNQSSCIHTPQQNGVAERKNRHLVDIARTLLLHSHTPPQYWADVVLTACHLINRMPSSILNNEIPYSILFPDRDLFPLPPHVFGCVCFVHDTTLGLAKMSARSIKCIFLGYSRLQKGYRCYSPLLKKHFISADVTFIESSFYYPLSSVDTPSCLDLTSYLRPIHLETPIQPPSDGHPNCSPMVDRPVQVYHHDLDLLPLCLLWPRRLIPLRRIPYLRHQLPQHPKILRIICPLPSEKVRVLL</sequence>